<feature type="domain" description="Fe/B12 periplasmic-binding" evidence="10">
    <location>
        <begin position="400"/>
        <end position="659"/>
    </location>
</feature>
<dbReference type="PROSITE" id="PS00041">
    <property type="entry name" value="HTH_ARAC_FAMILY_1"/>
    <property type="match status" value="1"/>
</dbReference>
<evidence type="ECO:0000256" key="8">
    <source>
        <dbReference type="SAM" id="MobiDB-lite"/>
    </source>
</evidence>
<evidence type="ECO:0000256" key="7">
    <source>
        <dbReference type="ARBA" id="ARBA00023163"/>
    </source>
</evidence>
<dbReference type="Pfam" id="PF01497">
    <property type="entry name" value="Peripla_BP_2"/>
    <property type="match status" value="1"/>
</dbReference>
<name>A0ABQ1ETM9_9BACL</name>
<keyword evidence="3" id="KW-0813">Transport</keyword>
<evidence type="ECO:0000256" key="6">
    <source>
        <dbReference type="ARBA" id="ARBA00023125"/>
    </source>
</evidence>
<dbReference type="InterPro" id="IPR002491">
    <property type="entry name" value="ABC_transptr_periplasmic_BD"/>
</dbReference>
<keyword evidence="12" id="KW-1185">Reference proteome</keyword>
<dbReference type="Proteomes" id="UP000615455">
    <property type="component" value="Unassembled WGS sequence"/>
</dbReference>
<dbReference type="PANTHER" id="PTHR30532:SF26">
    <property type="entry name" value="IRON(3+)-HYDROXAMATE-BINDING PROTEIN FHUD"/>
    <property type="match status" value="1"/>
</dbReference>
<evidence type="ECO:0000313" key="11">
    <source>
        <dbReference type="EMBL" id="GFZ86832.1"/>
    </source>
</evidence>
<comment type="subcellular location">
    <subcellularLocation>
        <location evidence="1">Cell envelope</location>
    </subcellularLocation>
</comment>
<gene>
    <name evidence="11" type="ORF">GCM10008018_36080</name>
</gene>
<protein>
    <recommendedName>
        <fullName evidence="13">Helix-turn-helix domain-containing protein</fullName>
    </recommendedName>
</protein>
<dbReference type="RefSeq" id="WP_189013589.1">
    <property type="nucleotide sequence ID" value="NZ_BMHE01000018.1"/>
</dbReference>
<keyword evidence="7" id="KW-0804">Transcription</keyword>
<dbReference type="Pfam" id="PF12833">
    <property type="entry name" value="HTH_18"/>
    <property type="match status" value="1"/>
</dbReference>
<evidence type="ECO:0000256" key="1">
    <source>
        <dbReference type="ARBA" id="ARBA00004196"/>
    </source>
</evidence>
<feature type="domain" description="HTH araC/xylS-type" evidence="9">
    <location>
        <begin position="176"/>
        <end position="274"/>
    </location>
</feature>
<dbReference type="InterPro" id="IPR018060">
    <property type="entry name" value="HTH_AraC"/>
</dbReference>
<dbReference type="PROSITE" id="PS01124">
    <property type="entry name" value="HTH_ARAC_FAMILY_2"/>
    <property type="match status" value="1"/>
</dbReference>
<evidence type="ECO:0000259" key="9">
    <source>
        <dbReference type="PROSITE" id="PS01124"/>
    </source>
</evidence>
<accession>A0ABQ1ETM9</accession>
<dbReference type="InterPro" id="IPR051313">
    <property type="entry name" value="Bact_iron-sidero_bind"/>
</dbReference>
<sequence>MNLNEHITLWNHASFKMIDVRYMLLERGEVLREYYLPASTFLCAVRGRAEIWLDEAKHTVNRVQVLHGGKGTRLDISVDERFEYYLIIYKAELSLPAPQERVRFMASNRPFQMQYGFVPLYSLSLLDKVEDMFAKWTKSEPLNKFQARTLFYQFVHELFWQMQRQGIQPAQPDHVSQVLRFMNERYMEPITLDRMADLLDCSTRYLTKLFKNEMNESPIRFLTQIRMDKAAQLLTDTEAQLQEIALQVGYPDAHTLSRSFKKHYGISPALFRSKQRRMDSVLKLPRVRSRSAIVSRLPLRYSDNGYENRYHLIKKGDLRMYKERRPAAMAAVTLLFCMTLFLSACAGGTSMGNISTGTEGKAVSSQNSTKANSTQSSPTATTRNYTDSQGIVVIPANPQRIVDLTGSFTGNLLALGVKPVGVQVDLLKNPFLKGMMDGVETVGDSFAPEKVLSMQPDLIIVVAAPTMEQTYKELDKIAPVVRLEYGKYSYKEQMLEYGKLAGKEQEAANWLKEWDKKINEYKPQIVKVVGDRTVSILQPYAKGIYAFGDFYARGGEILYGEFGLKAPKIIKEKVLDKHEGYANLSLEQLPEFAGDYIFTSNWGWDNGDPNVVYGSNLWKNLPAVKENRIFHINAEGSYYNDAVSMDAHLEFIVKSFLGK</sequence>
<dbReference type="SMART" id="SM00342">
    <property type="entry name" value="HTH_ARAC"/>
    <property type="match status" value="1"/>
</dbReference>
<proteinExistence type="inferred from homology"/>
<evidence type="ECO:0008006" key="13">
    <source>
        <dbReference type="Google" id="ProtNLM"/>
    </source>
</evidence>
<dbReference type="SUPFAM" id="SSF46689">
    <property type="entry name" value="Homeodomain-like"/>
    <property type="match status" value="2"/>
</dbReference>
<dbReference type="EMBL" id="BMHE01000018">
    <property type="protein sequence ID" value="GFZ86832.1"/>
    <property type="molecule type" value="Genomic_DNA"/>
</dbReference>
<evidence type="ECO:0000256" key="4">
    <source>
        <dbReference type="ARBA" id="ARBA00022729"/>
    </source>
</evidence>
<dbReference type="CDD" id="cd01138">
    <property type="entry name" value="FeuA"/>
    <property type="match status" value="1"/>
</dbReference>
<comment type="caution">
    <text evidence="11">The sequence shown here is derived from an EMBL/GenBank/DDBJ whole genome shotgun (WGS) entry which is preliminary data.</text>
</comment>
<keyword evidence="4" id="KW-0732">Signal</keyword>
<comment type="similarity">
    <text evidence="2">Belongs to the bacterial solute-binding protein 8 family.</text>
</comment>
<evidence type="ECO:0000256" key="2">
    <source>
        <dbReference type="ARBA" id="ARBA00008814"/>
    </source>
</evidence>
<dbReference type="InterPro" id="IPR009057">
    <property type="entry name" value="Homeodomain-like_sf"/>
</dbReference>
<evidence type="ECO:0000313" key="12">
    <source>
        <dbReference type="Proteomes" id="UP000615455"/>
    </source>
</evidence>
<evidence type="ECO:0000256" key="5">
    <source>
        <dbReference type="ARBA" id="ARBA00023015"/>
    </source>
</evidence>
<dbReference type="PANTHER" id="PTHR30532">
    <property type="entry name" value="IRON III DICITRATE-BINDING PERIPLASMIC PROTEIN"/>
    <property type="match status" value="1"/>
</dbReference>
<dbReference type="Gene3D" id="1.10.10.60">
    <property type="entry name" value="Homeodomain-like"/>
    <property type="match status" value="2"/>
</dbReference>
<dbReference type="Gene3D" id="3.40.50.1980">
    <property type="entry name" value="Nitrogenase molybdenum iron protein domain"/>
    <property type="match status" value="2"/>
</dbReference>
<dbReference type="PROSITE" id="PS50983">
    <property type="entry name" value="FE_B12_PBP"/>
    <property type="match status" value="1"/>
</dbReference>
<reference evidence="12" key="1">
    <citation type="journal article" date="2019" name="Int. J. Syst. Evol. Microbiol.">
        <title>The Global Catalogue of Microorganisms (GCM) 10K type strain sequencing project: providing services to taxonomists for standard genome sequencing and annotation.</title>
        <authorList>
            <consortium name="The Broad Institute Genomics Platform"/>
            <consortium name="The Broad Institute Genome Sequencing Center for Infectious Disease"/>
            <person name="Wu L."/>
            <person name="Ma J."/>
        </authorList>
    </citation>
    <scope>NUCLEOTIDE SEQUENCE [LARGE SCALE GENOMIC DNA]</scope>
    <source>
        <strain evidence="12">CGMCC 1.15043</strain>
    </source>
</reference>
<dbReference type="InterPro" id="IPR018062">
    <property type="entry name" value="HTH_AraC-typ_CS"/>
</dbReference>
<dbReference type="SUPFAM" id="SSF53807">
    <property type="entry name" value="Helical backbone' metal receptor"/>
    <property type="match status" value="1"/>
</dbReference>
<evidence type="ECO:0000259" key="10">
    <source>
        <dbReference type="PROSITE" id="PS50983"/>
    </source>
</evidence>
<organism evidence="11 12">
    <name type="scientific">Paenibacillus marchantiophytorum</name>
    <dbReference type="NCBI Taxonomy" id="1619310"/>
    <lineage>
        <taxon>Bacteria</taxon>
        <taxon>Bacillati</taxon>
        <taxon>Bacillota</taxon>
        <taxon>Bacilli</taxon>
        <taxon>Bacillales</taxon>
        <taxon>Paenibacillaceae</taxon>
        <taxon>Paenibacillus</taxon>
    </lineage>
</organism>
<feature type="region of interest" description="Disordered" evidence="8">
    <location>
        <begin position="357"/>
        <end position="383"/>
    </location>
</feature>
<evidence type="ECO:0000256" key="3">
    <source>
        <dbReference type="ARBA" id="ARBA00022448"/>
    </source>
</evidence>
<keyword evidence="6" id="KW-0238">DNA-binding</keyword>
<keyword evidence="5" id="KW-0805">Transcription regulation</keyword>